<evidence type="ECO:0000256" key="2">
    <source>
        <dbReference type="ARBA" id="ARBA00023027"/>
    </source>
</evidence>
<proteinExistence type="predicted"/>
<accession>A0AAD8GNH2</accession>
<dbReference type="PANTHER" id="PTHR13871:SF96">
    <property type="entry name" value="THIOREDOXIN DOMAIN-CONTAINING PROTEIN"/>
    <property type="match status" value="1"/>
</dbReference>
<dbReference type="InterPro" id="IPR052259">
    <property type="entry name" value="Nucleoredoxin-like"/>
</dbReference>
<dbReference type="Proteomes" id="UP001237642">
    <property type="component" value="Unassembled WGS sequence"/>
</dbReference>
<dbReference type="EMBL" id="JAUIZM010000020">
    <property type="protein sequence ID" value="KAK1352070.1"/>
    <property type="molecule type" value="Genomic_DNA"/>
</dbReference>
<evidence type="ECO:0000256" key="1">
    <source>
        <dbReference type="ARBA" id="ARBA00023002"/>
    </source>
</evidence>
<gene>
    <name evidence="3" type="ORF">POM88_053784</name>
</gene>
<name>A0AAD8GNH2_9APIA</name>
<organism evidence="3 4">
    <name type="scientific">Heracleum sosnowskyi</name>
    <dbReference type="NCBI Taxonomy" id="360622"/>
    <lineage>
        <taxon>Eukaryota</taxon>
        <taxon>Viridiplantae</taxon>
        <taxon>Streptophyta</taxon>
        <taxon>Embryophyta</taxon>
        <taxon>Tracheophyta</taxon>
        <taxon>Spermatophyta</taxon>
        <taxon>Magnoliopsida</taxon>
        <taxon>eudicotyledons</taxon>
        <taxon>Gunneridae</taxon>
        <taxon>Pentapetalae</taxon>
        <taxon>asterids</taxon>
        <taxon>campanulids</taxon>
        <taxon>Apiales</taxon>
        <taxon>Apiaceae</taxon>
        <taxon>Apioideae</taxon>
        <taxon>apioid superclade</taxon>
        <taxon>Tordylieae</taxon>
        <taxon>Tordyliinae</taxon>
        <taxon>Heracleum</taxon>
    </lineage>
</organism>
<dbReference type="GO" id="GO:0016491">
    <property type="term" value="F:oxidoreductase activity"/>
    <property type="evidence" value="ECO:0007669"/>
    <property type="project" value="UniProtKB-KW"/>
</dbReference>
<keyword evidence="2" id="KW-0520">NAD</keyword>
<dbReference type="Gene3D" id="3.40.30.10">
    <property type="entry name" value="Glutaredoxin"/>
    <property type="match status" value="1"/>
</dbReference>
<dbReference type="AlphaFoldDB" id="A0AAD8GNH2"/>
<comment type="caution">
    <text evidence="3">The sequence shown here is derived from an EMBL/GenBank/DDBJ whole genome shotgun (WGS) entry which is preliminary data.</text>
</comment>
<keyword evidence="1" id="KW-0560">Oxidoreductase</keyword>
<evidence type="ECO:0000313" key="3">
    <source>
        <dbReference type="EMBL" id="KAK1352070.1"/>
    </source>
</evidence>
<dbReference type="PANTHER" id="PTHR13871">
    <property type="entry name" value="THIOREDOXIN"/>
    <property type="match status" value="1"/>
</dbReference>
<keyword evidence="4" id="KW-1185">Reference proteome</keyword>
<protein>
    <submittedName>
        <fullName evidence="3">Uncharacterized protein</fullName>
    </submittedName>
</protein>
<reference evidence="3" key="1">
    <citation type="submission" date="2023-02" db="EMBL/GenBank/DDBJ databases">
        <title>Genome of toxic invasive species Heracleum sosnowskyi carries increased number of genes despite the absence of recent whole-genome duplications.</title>
        <authorList>
            <person name="Schelkunov M."/>
            <person name="Shtratnikova V."/>
            <person name="Makarenko M."/>
            <person name="Klepikova A."/>
            <person name="Omelchenko D."/>
            <person name="Novikova G."/>
            <person name="Obukhova E."/>
            <person name="Bogdanov V."/>
            <person name="Penin A."/>
            <person name="Logacheva M."/>
        </authorList>
    </citation>
    <scope>NUCLEOTIDE SEQUENCE</scope>
    <source>
        <strain evidence="3">Hsosn_3</strain>
        <tissue evidence="3">Leaf</tissue>
    </source>
</reference>
<reference evidence="3" key="2">
    <citation type="submission" date="2023-05" db="EMBL/GenBank/DDBJ databases">
        <authorList>
            <person name="Schelkunov M.I."/>
        </authorList>
    </citation>
    <scope>NUCLEOTIDE SEQUENCE</scope>
    <source>
        <strain evidence="3">Hsosn_3</strain>
        <tissue evidence="3">Leaf</tissue>
    </source>
</reference>
<sequence>MTGRNLLRKRTIIYTANITYNSCLYVSSTNYHNASVTIIPKSTPYSFRQASTCSQFSEKREQLLEEHKVIRKGDVINLQNLLFTNYRDYVVGHNDVRVKAAQLAGKVIVLYFLPLHHDPVYSKMSISYLTDTYTYLLPDNVFEVVVVAYGTTEDMLLSDSYKDNQSNFESIFYHMPWTAIPFPDITSRESLKPSVKALLGSPKRDYVISNKGDKVLIDTLEEKMVALYFYEEEEKMGARFVWKRRLSLSYGIFTIGKKVGKASLTRNGTSDGVC</sequence>
<evidence type="ECO:0000313" key="4">
    <source>
        <dbReference type="Proteomes" id="UP001237642"/>
    </source>
</evidence>